<comment type="caution">
    <text evidence="2">The sequence shown here is derived from an EMBL/GenBank/DDBJ whole genome shotgun (WGS) entry which is preliminary data.</text>
</comment>
<evidence type="ECO:0008006" key="4">
    <source>
        <dbReference type="Google" id="ProtNLM"/>
    </source>
</evidence>
<name>A0ABD4Q542_MYCTX</name>
<evidence type="ECO:0000256" key="1">
    <source>
        <dbReference type="SAM" id="MobiDB-lite"/>
    </source>
</evidence>
<dbReference type="Proteomes" id="UP000671119">
    <property type="component" value="Unassembled WGS sequence"/>
</dbReference>
<protein>
    <recommendedName>
        <fullName evidence="4">CBS domain-containing protein</fullName>
    </recommendedName>
</protein>
<dbReference type="InterPro" id="IPR013785">
    <property type="entry name" value="Aldolase_TIM"/>
</dbReference>
<feature type="region of interest" description="Disordered" evidence="1">
    <location>
        <begin position="1"/>
        <end position="24"/>
    </location>
</feature>
<reference evidence="2 3" key="1">
    <citation type="submission" date="2021-03" db="EMBL/GenBank/DDBJ databases">
        <title>Whole Genome Sequencing of Mycobacterium tuberculosis clinical isolates from Arunachal Pradesh, India.</title>
        <authorList>
            <person name="Singh S."/>
            <person name="Mudliar S.R."/>
            <person name="Kulsum U."/>
            <person name="Rufai S.B."/>
            <person name="Singh P.K."/>
            <person name="Umpo M."/>
            <person name="Nyori M."/>
        </authorList>
    </citation>
    <scope>NUCLEOTIDE SEQUENCE [LARGE SCALE GENOMIC DNA]</scope>
    <source>
        <strain evidence="2 3">OMICS/BPL/0142/20/SP</strain>
    </source>
</reference>
<gene>
    <name evidence="2" type="ORF">J8J21_21475</name>
</gene>
<evidence type="ECO:0000313" key="2">
    <source>
        <dbReference type="EMBL" id="MBP0685618.1"/>
    </source>
</evidence>
<organism evidence="2 3">
    <name type="scientific">Mycobacterium tuberculosis</name>
    <dbReference type="NCBI Taxonomy" id="1773"/>
    <lineage>
        <taxon>Bacteria</taxon>
        <taxon>Bacillati</taxon>
        <taxon>Actinomycetota</taxon>
        <taxon>Actinomycetes</taxon>
        <taxon>Mycobacteriales</taxon>
        <taxon>Mycobacteriaceae</taxon>
        <taxon>Mycobacterium</taxon>
        <taxon>Mycobacterium tuberculosis complex</taxon>
    </lineage>
</organism>
<accession>A0ABD4Q542</accession>
<feature type="non-terminal residue" evidence="2">
    <location>
        <position position="1"/>
    </location>
</feature>
<dbReference type="AlphaFoldDB" id="A0ABD4Q542"/>
<dbReference type="RefSeq" id="WP_209925333.1">
    <property type="nucleotide sequence ID" value="NZ_JAGIZI010000333.1"/>
</dbReference>
<evidence type="ECO:0000313" key="3">
    <source>
        <dbReference type="Proteomes" id="UP000671119"/>
    </source>
</evidence>
<sequence>PTASLETSALDAANTNPQTAPADADPETLRAYFAKGINHVPLTDERGHLVALAMDEQDVLRIGKHTISEDSPSFIIAEIGNNHQGSV</sequence>
<proteinExistence type="predicted"/>
<feature type="non-terminal residue" evidence="2">
    <location>
        <position position="87"/>
    </location>
</feature>
<dbReference type="EMBL" id="JAGIZI010000333">
    <property type="protein sequence ID" value="MBP0685618.1"/>
    <property type="molecule type" value="Genomic_DNA"/>
</dbReference>
<feature type="compositionally biased region" description="Polar residues" evidence="1">
    <location>
        <begin position="1"/>
        <end position="19"/>
    </location>
</feature>
<dbReference type="Gene3D" id="3.20.20.70">
    <property type="entry name" value="Aldolase class I"/>
    <property type="match status" value="1"/>
</dbReference>